<evidence type="ECO:0000256" key="1">
    <source>
        <dbReference type="ARBA" id="ARBA00004170"/>
    </source>
</evidence>
<dbReference type="InterPro" id="IPR025110">
    <property type="entry name" value="AMP-bd_C"/>
</dbReference>
<evidence type="ECO:0000256" key="4">
    <source>
        <dbReference type="ARBA" id="ARBA00026121"/>
    </source>
</evidence>
<sequence>MESKEHIPLEQNDKLWSLIEQRLEASPDATAVIEGERAITVSQFHAQCGHALAWLQAQGVRRGDRVAVWLVNRTEWLVLLFALARLGAVLVSVNTRYRSEEVSHILGKSGARLLVCQPGFRKINFAEILRGIAPDALPALEGIVVVDAGDDTSDTLLGRPIARFPRHDGAASAETAFAADSSDSGEAVILFTTSGTTKGPKLVMHPQRTLVDHARRCACAYGLDQPGAVMLAMLPFCGVFGLNGVLAAFAAGAPAVLMDAFDGEAAAALAQRHRATHTFGSDEMYQRMAEAAKGERPFPAARFFGFGAFTSSFGEYARHAWSRGIPLVGLYGSSEVLALFAGQPLELPLDARLEGGGRPVAAALAKVRVRDTESGELLPPGLSGELEIRAPSNFLGYFNDPQATAAAVLPDGFFRTGDLGHLREDGTFVYETRMGDAIRLGGFLVNPVEIEAVLKRFDSVADAQVVAVEIEGRTRVVAFVVPSPGSMPVGADLIAQVGAQTASFKVPARIWFVDEYPVTQSSNGVKTQRNKLRDMAIERLARG</sequence>
<dbReference type="InterPro" id="IPR042099">
    <property type="entry name" value="ANL_N_sf"/>
</dbReference>
<dbReference type="Pfam" id="PF13193">
    <property type="entry name" value="AMP-binding_C"/>
    <property type="match status" value="1"/>
</dbReference>
<name>A0ABN7Z5W2_9BURK</name>
<proteinExistence type="predicted"/>
<evidence type="ECO:0000256" key="3">
    <source>
        <dbReference type="ARBA" id="ARBA00022598"/>
    </source>
</evidence>
<reference evidence="9 10" key="1">
    <citation type="submission" date="2021-08" db="EMBL/GenBank/DDBJ databases">
        <authorList>
            <person name="Peeters C."/>
        </authorList>
    </citation>
    <scope>NUCLEOTIDE SEQUENCE [LARGE SCALE GENOMIC DNA]</scope>
    <source>
        <strain evidence="9 10">LMG 23992</strain>
    </source>
</reference>
<keyword evidence="10" id="KW-1185">Reference proteome</keyword>
<evidence type="ECO:0000313" key="10">
    <source>
        <dbReference type="Proteomes" id="UP000727654"/>
    </source>
</evidence>
<dbReference type="Gene3D" id="3.40.50.12780">
    <property type="entry name" value="N-terminal domain of ligase-like"/>
    <property type="match status" value="1"/>
</dbReference>
<dbReference type="InterPro" id="IPR050237">
    <property type="entry name" value="ATP-dep_AMP-bd_enzyme"/>
</dbReference>
<organism evidence="9 10">
    <name type="scientific">Cupriavidus laharis</name>
    <dbReference type="NCBI Taxonomy" id="151654"/>
    <lineage>
        <taxon>Bacteria</taxon>
        <taxon>Pseudomonadati</taxon>
        <taxon>Pseudomonadota</taxon>
        <taxon>Betaproteobacteria</taxon>
        <taxon>Burkholderiales</taxon>
        <taxon>Burkholderiaceae</taxon>
        <taxon>Cupriavidus</taxon>
    </lineage>
</organism>
<dbReference type="PANTHER" id="PTHR43767">
    <property type="entry name" value="LONG-CHAIN-FATTY-ACID--COA LIGASE"/>
    <property type="match status" value="1"/>
</dbReference>
<dbReference type="SUPFAM" id="SSF56801">
    <property type="entry name" value="Acetyl-CoA synthetase-like"/>
    <property type="match status" value="1"/>
</dbReference>
<comment type="subcellular location">
    <subcellularLocation>
        <location evidence="1">Membrane</location>
        <topology evidence="1">Peripheral membrane protein</topology>
    </subcellularLocation>
</comment>
<dbReference type="Pfam" id="PF00501">
    <property type="entry name" value="AMP-binding"/>
    <property type="match status" value="1"/>
</dbReference>
<feature type="domain" description="AMP-dependent synthetase/ligase" evidence="7">
    <location>
        <begin position="20"/>
        <end position="398"/>
    </location>
</feature>
<dbReference type="PANTHER" id="PTHR43767:SF8">
    <property type="entry name" value="LONG-CHAIN-FATTY-ACID--COA LIGASE"/>
    <property type="match status" value="1"/>
</dbReference>
<dbReference type="GO" id="GO:0016874">
    <property type="term" value="F:ligase activity"/>
    <property type="evidence" value="ECO:0007669"/>
    <property type="project" value="UniProtKB-KW"/>
</dbReference>
<keyword evidence="3 9" id="KW-0436">Ligase</keyword>
<evidence type="ECO:0000259" key="7">
    <source>
        <dbReference type="Pfam" id="PF00501"/>
    </source>
</evidence>
<dbReference type="NCBIfam" id="NF004814">
    <property type="entry name" value="PRK06164.1"/>
    <property type="match status" value="1"/>
</dbReference>
<evidence type="ECO:0000256" key="2">
    <source>
        <dbReference type="ARBA" id="ARBA00005005"/>
    </source>
</evidence>
<evidence type="ECO:0000256" key="5">
    <source>
        <dbReference type="ARBA" id="ARBA00039545"/>
    </source>
</evidence>
<gene>
    <name evidence="9" type="primary">fadK_2</name>
    <name evidence="9" type="ORF">LMG23992_04077</name>
</gene>
<comment type="caution">
    <text evidence="9">The sequence shown here is derived from an EMBL/GenBank/DDBJ whole genome shotgun (WGS) entry which is preliminary data.</text>
</comment>
<comment type="pathway">
    <text evidence="2">Lipid metabolism; fatty acid beta-oxidation.</text>
</comment>
<evidence type="ECO:0000313" key="9">
    <source>
        <dbReference type="EMBL" id="CAG9179786.1"/>
    </source>
</evidence>
<evidence type="ECO:0000256" key="6">
    <source>
        <dbReference type="ARBA" id="ARBA00042773"/>
    </source>
</evidence>
<dbReference type="EMBL" id="CAJZAI010000011">
    <property type="protein sequence ID" value="CAG9179786.1"/>
    <property type="molecule type" value="Genomic_DNA"/>
</dbReference>
<dbReference type="EC" id="6.2.1.3" evidence="4"/>
<dbReference type="InterPro" id="IPR045851">
    <property type="entry name" value="AMP-bd_C_sf"/>
</dbReference>
<dbReference type="Gene3D" id="3.30.300.30">
    <property type="match status" value="1"/>
</dbReference>
<dbReference type="Proteomes" id="UP000727654">
    <property type="component" value="Unassembled WGS sequence"/>
</dbReference>
<dbReference type="InterPro" id="IPR000873">
    <property type="entry name" value="AMP-dep_synth/lig_dom"/>
</dbReference>
<evidence type="ECO:0000259" key="8">
    <source>
        <dbReference type="Pfam" id="PF13193"/>
    </source>
</evidence>
<feature type="domain" description="AMP-binding enzyme C-terminal" evidence="8">
    <location>
        <begin position="449"/>
        <end position="521"/>
    </location>
</feature>
<accession>A0ABN7Z5W2</accession>
<protein>
    <recommendedName>
        <fullName evidence="5">Long-chain-fatty-acid--CoA ligase</fullName>
        <ecNumber evidence="4">6.2.1.3</ecNumber>
    </recommendedName>
    <alternativeName>
        <fullName evidence="6">Long-chain acyl-CoA synthetase</fullName>
    </alternativeName>
</protein>